<keyword evidence="7" id="KW-0548">Nucleotidyltransferase</keyword>
<dbReference type="GO" id="GO:0039694">
    <property type="term" value="P:viral RNA genome replication"/>
    <property type="evidence" value="ECO:0007669"/>
    <property type="project" value="InterPro"/>
</dbReference>
<dbReference type="GO" id="GO:0003723">
    <property type="term" value="F:RNA binding"/>
    <property type="evidence" value="ECO:0007669"/>
    <property type="project" value="InterPro"/>
</dbReference>
<dbReference type="InterPro" id="IPR043502">
    <property type="entry name" value="DNA/RNA_pol_sf"/>
</dbReference>
<keyword evidence="12 14" id="KW-1133">Transmembrane helix</keyword>
<dbReference type="PROSITE" id="PS50507">
    <property type="entry name" value="RDRP_SSRNA_POS"/>
    <property type="match status" value="1"/>
</dbReference>
<feature type="transmembrane region" description="Helical" evidence="14">
    <location>
        <begin position="423"/>
        <end position="443"/>
    </location>
</feature>
<dbReference type="PROSITE" id="PS51218">
    <property type="entry name" value="SF3_HELICASE_2"/>
    <property type="match status" value="1"/>
</dbReference>
<proteinExistence type="predicted"/>
<dbReference type="InterPro" id="IPR000605">
    <property type="entry name" value="Helicase_SF3_ssDNA/RNA_vir"/>
</dbReference>
<dbReference type="GO" id="GO:0016787">
    <property type="term" value="F:hydrolase activity"/>
    <property type="evidence" value="ECO:0007669"/>
    <property type="project" value="UniProtKB-KW"/>
</dbReference>
<dbReference type="InterPro" id="IPR001205">
    <property type="entry name" value="RNA-dir_pol_C"/>
</dbReference>
<evidence type="ECO:0000256" key="5">
    <source>
        <dbReference type="ARBA" id="ARBA00022679"/>
    </source>
</evidence>
<dbReference type="Pfam" id="PF00910">
    <property type="entry name" value="RNA_helicase"/>
    <property type="match status" value="1"/>
</dbReference>
<dbReference type="GO" id="GO:0044166">
    <property type="term" value="C:host cell endoplasmic reticulum lumen"/>
    <property type="evidence" value="ECO:0007669"/>
    <property type="project" value="UniProtKB-SubCell"/>
</dbReference>
<comment type="subcellular location">
    <subcellularLocation>
        <location evidence="1">Host endoplasmic reticulum lumen</location>
    </subcellularLocation>
    <subcellularLocation>
        <location evidence="2">Host endoplasmic reticulum membrane</location>
        <topology evidence="2">Single-pass membrane protein</topology>
    </subcellularLocation>
</comment>
<evidence type="ECO:0000256" key="2">
    <source>
        <dbReference type="ARBA" id="ARBA00004517"/>
    </source>
</evidence>
<evidence type="ECO:0000256" key="14">
    <source>
        <dbReference type="SAM" id="Phobius"/>
    </source>
</evidence>
<dbReference type="InterPro" id="IPR043128">
    <property type="entry name" value="Rev_trsase/Diguanyl_cyclase"/>
</dbReference>
<dbReference type="EMBL" id="BK065118">
    <property type="protein sequence ID" value="DBA54787.1"/>
    <property type="molecule type" value="Genomic_RNA"/>
</dbReference>
<keyword evidence="9" id="KW-0378">Hydrolase</keyword>
<evidence type="ECO:0000256" key="8">
    <source>
        <dbReference type="ARBA" id="ARBA00022741"/>
    </source>
</evidence>
<organism evidence="17">
    <name type="scientific">Tibetan peony nepovirus</name>
    <dbReference type="NCBI Taxonomy" id="3115779"/>
    <lineage>
        <taxon>Viruses</taxon>
        <taxon>Riboviria</taxon>
        <taxon>Orthornavirae</taxon>
        <taxon>Pisuviricota</taxon>
        <taxon>Pisoniviricetes</taxon>
        <taxon>Picornavirales</taxon>
        <taxon>Secoviridae</taxon>
        <taxon>Comovirinae</taxon>
        <taxon>Nepovirus</taxon>
    </lineage>
</organism>
<dbReference type="GO" id="GO:0005524">
    <property type="term" value="F:ATP binding"/>
    <property type="evidence" value="ECO:0007669"/>
    <property type="project" value="UniProtKB-KW"/>
</dbReference>
<keyword evidence="14" id="KW-0472">Membrane</keyword>
<evidence type="ECO:0000256" key="13">
    <source>
        <dbReference type="ARBA" id="ARBA00031919"/>
    </source>
</evidence>
<keyword evidence="5" id="KW-0808">Transferase</keyword>
<keyword evidence="10" id="KW-0067">ATP-binding</keyword>
<reference evidence="17" key="2">
    <citation type="journal article" date="2024" name="Arch. Virol.">
        <title>Probing of plant transcriptomes reveals the hidden genetic diversity of the family Secoviridae.</title>
        <authorList>
            <person name="Sidharthan V.K."/>
            <person name="Reddy V."/>
            <person name="Kiran G."/>
            <person name="Rajeswari V."/>
            <person name="Baranwal V.K."/>
            <person name="Kumar M.K."/>
            <person name="Kumar K.S."/>
        </authorList>
    </citation>
    <scope>NUCLEOTIDE SEQUENCE</scope>
    <source>
        <strain evidence="17">Pae lud</strain>
    </source>
</reference>
<protein>
    <recommendedName>
        <fullName evidence="3">RNA1 polyprotein</fullName>
    </recommendedName>
    <alternativeName>
        <fullName evidence="13">P1</fullName>
    </alternativeName>
</protein>
<dbReference type="Gene3D" id="3.30.70.270">
    <property type="match status" value="1"/>
</dbReference>
<evidence type="ECO:0000256" key="6">
    <source>
        <dbReference type="ARBA" id="ARBA00022692"/>
    </source>
</evidence>
<keyword evidence="8" id="KW-0547">Nucleotide-binding</keyword>
<name>A0AAT9JAW4_9SECO</name>
<dbReference type="GO" id="GO:0003968">
    <property type="term" value="F:RNA-directed RNA polymerase activity"/>
    <property type="evidence" value="ECO:0007669"/>
    <property type="project" value="UniProtKB-KW"/>
</dbReference>
<accession>A0AAT9JAW4</accession>
<dbReference type="SUPFAM" id="SSF56672">
    <property type="entry name" value="DNA/RNA polymerases"/>
    <property type="match status" value="1"/>
</dbReference>
<keyword evidence="6 14" id="KW-0812">Transmembrane</keyword>
<dbReference type="GO" id="GO:0006351">
    <property type="term" value="P:DNA-templated transcription"/>
    <property type="evidence" value="ECO:0007669"/>
    <property type="project" value="InterPro"/>
</dbReference>
<evidence type="ECO:0000256" key="1">
    <source>
        <dbReference type="ARBA" id="ARBA00004149"/>
    </source>
</evidence>
<evidence type="ECO:0000256" key="9">
    <source>
        <dbReference type="ARBA" id="ARBA00022801"/>
    </source>
</evidence>
<evidence type="ECO:0000256" key="10">
    <source>
        <dbReference type="ARBA" id="ARBA00022840"/>
    </source>
</evidence>
<keyword evidence="11" id="KW-0693">Viral RNA replication</keyword>
<evidence type="ECO:0000256" key="4">
    <source>
        <dbReference type="ARBA" id="ARBA00022484"/>
    </source>
</evidence>
<dbReference type="Pfam" id="PF00680">
    <property type="entry name" value="RdRP_1"/>
    <property type="match status" value="1"/>
</dbReference>
<evidence type="ECO:0000256" key="3">
    <source>
        <dbReference type="ARBA" id="ARBA00020936"/>
    </source>
</evidence>
<evidence type="ECO:0000256" key="12">
    <source>
        <dbReference type="ARBA" id="ARBA00022989"/>
    </source>
</evidence>
<dbReference type="GO" id="GO:0003724">
    <property type="term" value="F:RNA helicase activity"/>
    <property type="evidence" value="ECO:0007669"/>
    <property type="project" value="InterPro"/>
</dbReference>
<evidence type="ECO:0000259" key="16">
    <source>
        <dbReference type="PROSITE" id="PS51218"/>
    </source>
</evidence>
<sequence>MRTMTTVTIPRGVLNASNLARSFLSKPSNFAVTFLAQGASLKPRTVALACINGVLATGPSFTMYTTEGVPLTWSQAAIMVRAFAKSLARFESSLYEKMEEELAFRAFCRWVPRKMAADKKKRAAKAARFARVAAKVAQNKAQAKAELEARRTAGATKKSALRRSLKKKATKRVVRVASAPKEPTLGSIFPFSRDLFPVSVSPTVVGVPFDPPCGSFAFPTPLVGFVRSLPGVARLSSLAPKYLAILATYSNGDSLVAKFEQELLSCVHSGNSHKIFVYADAMDAVVHLFSVCPNVDILGDFLGFERFPCEAVRLSTQNARQMASHLKVVFSQSPVVHSFLDSLRSVGSYLKGVATFSAETLQSQATALLHTCIDKCKSAFFSCVSPYLASAYHLKDEIEKFWGKCVEWATNLWSKAHIALQGLGCYAIWALILMILCGVMYLVESILIAANCLVKHGVVVSVFLSLILASIGFTVFTMGHESAQLIRAMREAIYLSVVPPAIAEETLAAPGAQVHSVFDTFMAPVHFLETVASGLSLFSTSSITVLGKLGNSLEGIRKGYNCLTDFLSVFFSSAGSTWEVLTGKKTSFFRDLSTAVKLNISTWTADARRLIEYHELTGSLDKYEYAKLRTLIYQGEEILDVANKGRQSHTSNGFLRVAGRLVEDLKDVRAKSARSLRFDGWRRTPYWVYIFGESQCGKSTFANYLMPELLAHAGFDPQDVYSKSPTEAFWSGYFQQKGVKLNDLSAVTAVNSSPLEQQLIPLISTEEAMVSAAEIEGKGMQFVSEIIVSSSNVRDAPTDAKILDTNAYRLRRRILLECRRAAEYVHHDDGTRTEKIDMRGNIVHRAYDTEDVLACTEVRWLDTSTMVVVPGIAGQWHLARDTMPMINENMDAHFVKEDTIHARWAKSTNLRSKTSKEVSTYLQALIGALGSYKQIQADSSTSSAGERKFMLAVDGKIFSLDSLGKATAEADNAYDNVEALESSTLLQYRLDFGKQVYEHTGITYEDSFHSSLVRDFLEAMLVDEACVISVEKISKSSQQIHKDLWNELSLAERIFLRVSQKALNQLKDQPHFKTDVSGEFLRSTKAFLSKVVDNKERILLFFCAIVLTGLTAWGFFSVFRTFLAGGLTGGAALHLKNSLDVHSSVISSGSVINSYASNNMPIVWAKAARYANVHSQLEDTAAKPFSIFDDGLGFLLCRVVGSSGQSENAMLFGQKMIALCEHQYKLFPDHDRVTIHYFSKDRRPCKFSFVWHYTNVYCQKDTEVCIYRDDQLTPLPVYSRDHYLLPDVVLPNAINVNGVFIKKRKFFDESTLTPDERVLDGETPLLRTIQNVASLCTAVQTISNPSPGMKYSRDLNRYYTSTYPCGVHDSGGILTTTHQGRRKVVGLHVAGMQPSKGLFRATISFLPVGNFVDTHSAPDFFEPASGLKTDGYEKVGWIKDPSYRPHTSSKTQLASVPPNLCLPLPAGVTVKVPSILGKNDPRLESEVNPLFKDYDPLRNGMEKFAHPMKLLDEDILKEVCDDIYTDWYDCLPEFVNESGEVEKQFLTKTTLDIALNGIPGDACYDAMKLDTSEGYPHVVRRQPGESGKRRFVFEAEDGHRSLIEGTDVHKAYVDLSSSLFKEVPVLNCVECPKDECLKPGKVFDKPGTRLFDTLPFEHNILLREYFLNFCVFLQTHRGMLPCCVGTNPYSREWTRLFDSLAQVSDKALNCDYSKFDGLITHQVYMAMVATINRLFKDGEEANSCRRNLFAMFVGRRSIAYDQVYLVMGGMPSGCALTVIINSVLNEILVRYVFKRVVPTPTRNYFNKYVKLLVYGDDNLIAIDDCVTPYFNGGVIKQEMAQLNITITDGTDKLSPTLESKPLESLDFLKRGFRKLDNGLIAAPLEKSSLYTRLYYTTQGKDKAFQLEILHDNVKSFLEELVLHADSYGEFVRVRDFYIRQCPTWRNTLPSWGVAVSSMESQRTLCEPYQVQKMIETRPKGHEFKMMAGQDKLNQSINITERLVICGRDYKPQSLATSFIVALDTPLRRVEGEKGMYVPNDYGSGSGQLPTDRWVQRFKSPKSFKELHEAYDEGKTIYFRSCMPYYLGWCALISFAQTRGISSSSLIALYENYKPKHAGDIAPLVASREYKRVNARPFAGVHFSPAQLVELVPDAIC</sequence>
<feature type="domain" description="RdRp catalytic" evidence="15">
    <location>
        <begin position="1705"/>
        <end position="1830"/>
    </location>
</feature>
<feature type="transmembrane region" description="Helical" evidence="14">
    <location>
        <begin position="458"/>
        <end position="479"/>
    </location>
</feature>
<evidence type="ECO:0000313" key="17">
    <source>
        <dbReference type="EMBL" id="DBA54787.1"/>
    </source>
</evidence>
<keyword evidence="4" id="KW-0696">RNA-directed RNA polymerase</keyword>
<evidence type="ECO:0000256" key="11">
    <source>
        <dbReference type="ARBA" id="ARBA00022953"/>
    </source>
</evidence>
<evidence type="ECO:0000259" key="15">
    <source>
        <dbReference type="PROSITE" id="PS50507"/>
    </source>
</evidence>
<feature type="domain" description="SF3 helicase" evidence="16">
    <location>
        <begin position="665"/>
        <end position="831"/>
    </location>
</feature>
<dbReference type="GO" id="GO:0044167">
    <property type="term" value="C:host cell endoplasmic reticulum membrane"/>
    <property type="evidence" value="ECO:0007669"/>
    <property type="project" value="UniProtKB-SubCell"/>
</dbReference>
<dbReference type="InterPro" id="IPR007094">
    <property type="entry name" value="RNA-dir_pol_PSvirus"/>
</dbReference>
<evidence type="ECO:0000256" key="7">
    <source>
        <dbReference type="ARBA" id="ARBA00022695"/>
    </source>
</evidence>
<reference evidence="17" key="1">
    <citation type="submission" date="2023-11" db="EMBL/GenBank/DDBJ databases">
        <authorList>
            <person name="Sidharthan V.K."/>
            <person name="Reddy V."/>
            <person name="Kiran G."/>
            <person name="Rajeswari V."/>
            <person name="Baranwal V.K."/>
        </authorList>
    </citation>
    <scope>NUCLEOTIDE SEQUENCE</scope>
    <source>
        <strain evidence="17">Pae lud</strain>
    </source>
</reference>
<dbReference type="InterPro" id="IPR014759">
    <property type="entry name" value="Helicase_SF3_ssRNA_vir"/>
</dbReference>